<dbReference type="Gene3D" id="3.30.360.10">
    <property type="entry name" value="Dihydrodipicolinate Reductase, domain 2"/>
    <property type="match status" value="1"/>
</dbReference>
<keyword evidence="4" id="KW-1185">Reference proteome</keyword>
<dbReference type="InterPro" id="IPR036291">
    <property type="entry name" value="NAD(P)-bd_dom_sf"/>
</dbReference>
<dbReference type="Gene3D" id="3.40.50.720">
    <property type="entry name" value="NAD(P)-binding Rossmann-like Domain"/>
    <property type="match status" value="1"/>
</dbReference>
<gene>
    <name evidence="3" type="ORF">SAMN02745158_02133</name>
</gene>
<sequence length="332" mass="37186">MGKLRTGVIGMGYMGDAHARFYLAQPDVEFVGCAESFDKRREEVKEQLGVEVYKTPEELFAQGLDAVSICTPDDLHKDLILKAFENKVKVLVEKPLAISSADCEEILAKRPDPTYLMVGHDLRFDPRAIQAKRAIDQGKLGEILHINIWRNNTVANAGRLGKRTSIAWFLGIHDIDLVLWMTGLKVKKVAAANGFKYNSPNWDYTSSHLIMDNDALVVMENHWLLPYQHSSQVDTGMKVVGSKGMLELELGFSEVSFAPMEGEGCRFFDTSYQPDDLNDVPSGDLGREIRAFLRAVAENTVPPITGEESYEAVKVIHRVHEVLEKTGYTIEK</sequence>
<dbReference type="PANTHER" id="PTHR43377">
    <property type="entry name" value="BILIVERDIN REDUCTASE A"/>
    <property type="match status" value="1"/>
</dbReference>
<dbReference type="EMBL" id="FQVI01000009">
    <property type="protein sequence ID" value="SHE96856.1"/>
    <property type="molecule type" value="Genomic_DNA"/>
</dbReference>
<dbReference type="PANTHER" id="PTHR43377:SF1">
    <property type="entry name" value="BILIVERDIN REDUCTASE A"/>
    <property type="match status" value="1"/>
</dbReference>
<dbReference type="InterPro" id="IPR000683">
    <property type="entry name" value="Gfo/Idh/MocA-like_OxRdtase_N"/>
</dbReference>
<evidence type="ECO:0000313" key="4">
    <source>
        <dbReference type="Proteomes" id="UP000184245"/>
    </source>
</evidence>
<organism evidence="3 4">
    <name type="scientific">Lactonifactor longoviformis DSM 17459</name>
    <dbReference type="NCBI Taxonomy" id="1122155"/>
    <lineage>
        <taxon>Bacteria</taxon>
        <taxon>Bacillati</taxon>
        <taxon>Bacillota</taxon>
        <taxon>Clostridia</taxon>
        <taxon>Eubacteriales</taxon>
        <taxon>Clostridiaceae</taxon>
        <taxon>Lactonifactor</taxon>
    </lineage>
</organism>
<dbReference type="SUPFAM" id="SSF51735">
    <property type="entry name" value="NAD(P)-binding Rossmann-fold domains"/>
    <property type="match status" value="1"/>
</dbReference>
<name>A0A1M4XU38_9CLOT</name>
<dbReference type="Pfam" id="PF01408">
    <property type="entry name" value="GFO_IDH_MocA"/>
    <property type="match status" value="1"/>
</dbReference>
<feature type="domain" description="Gfo/Idh/MocA-like oxidoreductase N-terminal" evidence="1">
    <location>
        <begin position="4"/>
        <end position="108"/>
    </location>
</feature>
<evidence type="ECO:0000259" key="2">
    <source>
        <dbReference type="Pfam" id="PF22725"/>
    </source>
</evidence>
<dbReference type="STRING" id="1122155.SAMN02745158_02133"/>
<dbReference type="InterPro" id="IPR051450">
    <property type="entry name" value="Gfo/Idh/MocA_Oxidoreductases"/>
</dbReference>
<proteinExistence type="predicted"/>
<evidence type="ECO:0000313" key="3">
    <source>
        <dbReference type="EMBL" id="SHE96856.1"/>
    </source>
</evidence>
<dbReference type="Proteomes" id="UP000184245">
    <property type="component" value="Unassembled WGS sequence"/>
</dbReference>
<dbReference type="GO" id="GO:0000166">
    <property type="term" value="F:nucleotide binding"/>
    <property type="evidence" value="ECO:0007669"/>
    <property type="project" value="InterPro"/>
</dbReference>
<dbReference type="AlphaFoldDB" id="A0A1M4XU38"/>
<dbReference type="InterPro" id="IPR055170">
    <property type="entry name" value="GFO_IDH_MocA-like_dom"/>
</dbReference>
<dbReference type="Pfam" id="PF22725">
    <property type="entry name" value="GFO_IDH_MocA_C3"/>
    <property type="match status" value="1"/>
</dbReference>
<dbReference type="RefSeq" id="WP_072851470.1">
    <property type="nucleotide sequence ID" value="NZ_FQVI01000009.1"/>
</dbReference>
<evidence type="ECO:0000259" key="1">
    <source>
        <dbReference type="Pfam" id="PF01408"/>
    </source>
</evidence>
<accession>A0A1M4XU38</accession>
<dbReference type="SUPFAM" id="SSF55347">
    <property type="entry name" value="Glyceraldehyde-3-phosphate dehydrogenase-like, C-terminal domain"/>
    <property type="match status" value="1"/>
</dbReference>
<feature type="domain" description="GFO/IDH/MocA-like oxidoreductase" evidence="2">
    <location>
        <begin position="130"/>
        <end position="247"/>
    </location>
</feature>
<dbReference type="OrthoDB" id="9815825at2"/>
<protein>
    <submittedName>
        <fullName evidence="3">Predicted dehydrogenase</fullName>
    </submittedName>
</protein>
<reference evidence="3 4" key="1">
    <citation type="submission" date="2016-11" db="EMBL/GenBank/DDBJ databases">
        <authorList>
            <person name="Jaros S."/>
            <person name="Januszkiewicz K."/>
            <person name="Wedrychowicz H."/>
        </authorList>
    </citation>
    <scope>NUCLEOTIDE SEQUENCE [LARGE SCALE GENOMIC DNA]</scope>
    <source>
        <strain evidence="3 4">DSM 17459</strain>
    </source>
</reference>